<dbReference type="EMBL" id="CAADJD010000001">
    <property type="protein sequence ID" value="VFS54862.1"/>
    <property type="molecule type" value="Genomic_DNA"/>
</dbReference>
<reference evidence="1 2" key="1">
    <citation type="submission" date="2019-03" db="EMBL/GenBank/DDBJ databases">
        <authorList>
            <consortium name="Pathogen Informatics"/>
        </authorList>
    </citation>
    <scope>NUCLEOTIDE SEQUENCE [LARGE SCALE GENOMIC DNA]</scope>
    <source>
        <strain evidence="1 2">NCTC12993</strain>
    </source>
</reference>
<evidence type="ECO:0000313" key="1">
    <source>
        <dbReference type="EMBL" id="VFS54862.1"/>
    </source>
</evidence>
<gene>
    <name evidence="1" type="ORF">NCTC12993_00060</name>
</gene>
<accession>A0A485A1P9</accession>
<proteinExistence type="predicted"/>
<name>A0A485A1P9_KLUCR</name>
<protein>
    <submittedName>
        <fullName evidence="1">Uncharacterized protein</fullName>
    </submittedName>
</protein>
<evidence type="ECO:0000313" key="2">
    <source>
        <dbReference type="Proteomes" id="UP000401081"/>
    </source>
</evidence>
<organism evidence="1 2">
    <name type="scientific">Kluyvera cryocrescens</name>
    <name type="common">Kluyvera citrophila</name>
    <dbReference type="NCBI Taxonomy" id="580"/>
    <lineage>
        <taxon>Bacteria</taxon>
        <taxon>Pseudomonadati</taxon>
        <taxon>Pseudomonadota</taxon>
        <taxon>Gammaproteobacteria</taxon>
        <taxon>Enterobacterales</taxon>
        <taxon>Enterobacteriaceae</taxon>
        <taxon>Kluyvera</taxon>
    </lineage>
</organism>
<sequence length="77" mass="8275">MMVETNFDIFAVLAHILGKTFIDFQLAGGQVLQGQHIGIADAEIVDGDGYSDPAKIVKNLHTAVETVQCRGFSQLNG</sequence>
<dbReference type="Proteomes" id="UP000401081">
    <property type="component" value="Unassembled WGS sequence"/>
</dbReference>
<dbReference type="AlphaFoldDB" id="A0A485A1P9"/>
<keyword evidence="2" id="KW-1185">Reference proteome</keyword>